<reference evidence="1" key="1">
    <citation type="submission" date="2020-01" db="EMBL/GenBank/DDBJ databases">
        <title>Genome sequence of Kobresia littledalei, the first chromosome-level genome in the family Cyperaceae.</title>
        <authorList>
            <person name="Qu G."/>
        </authorList>
    </citation>
    <scope>NUCLEOTIDE SEQUENCE</scope>
    <source>
        <strain evidence="1">C.B.Clarke</strain>
        <tissue evidence="1">Leaf</tissue>
    </source>
</reference>
<sequence>MYHIDDLPFNTRDLPDVYTQFRKAVESKSSIRSCFKLPQSLAPISTTLNEIGGWGTLPTLGQLSLDETKASDFCSRLILTAE</sequence>
<dbReference type="EMBL" id="SWLB01000004">
    <property type="protein sequence ID" value="KAF3339113.1"/>
    <property type="molecule type" value="Genomic_DNA"/>
</dbReference>
<dbReference type="OrthoDB" id="435881at2759"/>
<dbReference type="SUPFAM" id="SSF52425">
    <property type="entry name" value="Cryptochrome/photolyase, N-terminal domain"/>
    <property type="match status" value="1"/>
</dbReference>
<keyword evidence="2" id="KW-1185">Reference proteome</keyword>
<comment type="caution">
    <text evidence="1">The sequence shown here is derived from an EMBL/GenBank/DDBJ whole genome shotgun (WGS) entry which is preliminary data.</text>
</comment>
<evidence type="ECO:0000313" key="2">
    <source>
        <dbReference type="Proteomes" id="UP000623129"/>
    </source>
</evidence>
<gene>
    <name evidence="1" type="ORF">FCM35_KLT16584</name>
</gene>
<dbReference type="AlphaFoldDB" id="A0A833RQ01"/>
<proteinExistence type="predicted"/>
<protein>
    <submittedName>
        <fullName evidence="1">Cryptochrome DASH</fullName>
    </submittedName>
</protein>
<dbReference type="Proteomes" id="UP000623129">
    <property type="component" value="Unassembled WGS sequence"/>
</dbReference>
<dbReference type="Gene3D" id="1.25.40.80">
    <property type="match status" value="1"/>
</dbReference>
<evidence type="ECO:0000313" key="1">
    <source>
        <dbReference type="EMBL" id="KAF3339113.1"/>
    </source>
</evidence>
<dbReference type="InterPro" id="IPR036155">
    <property type="entry name" value="Crypto/Photolyase_N_sf"/>
</dbReference>
<organism evidence="1 2">
    <name type="scientific">Carex littledalei</name>
    <dbReference type="NCBI Taxonomy" id="544730"/>
    <lineage>
        <taxon>Eukaryota</taxon>
        <taxon>Viridiplantae</taxon>
        <taxon>Streptophyta</taxon>
        <taxon>Embryophyta</taxon>
        <taxon>Tracheophyta</taxon>
        <taxon>Spermatophyta</taxon>
        <taxon>Magnoliopsida</taxon>
        <taxon>Liliopsida</taxon>
        <taxon>Poales</taxon>
        <taxon>Cyperaceae</taxon>
        <taxon>Cyperoideae</taxon>
        <taxon>Cariceae</taxon>
        <taxon>Carex</taxon>
        <taxon>Carex subgen. Euthyceras</taxon>
    </lineage>
</organism>
<accession>A0A833RQ01</accession>
<name>A0A833RQ01_9POAL</name>